<name>A0AAD6VJK5_9AGAR</name>
<keyword evidence="3" id="KW-1185">Reference proteome</keyword>
<dbReference type="EMBL" id="JARJCW010000018">
    <property type="protein sequence ID" value="KAJ7214956.1"/>
    <property type="molecule type" value="Genomic_DNA"/>
</dbReference>
<comment type="caution">
    <text evidence="2">The sequence shown here is derived from an EMBL/GenBank/DDBJ whole genome shotgun (WGS) entry which is preliminary data.</text>
</comment>
<feature type="region of interest" description="Disordered" evidence="1">
    <location>
        <begin position="145"/>
        <end position="171"/>
    </location>
</feature>
<proteinExistence type="predicted"/>
<sequence>MQLYVICKSFYGCSASMLINVSMGFDAPVSHGNEPTARFSRDAKIGDLGDQMAASDQRTPRKGGSAVSGQTKKGRLATLEREMSELKQSMEEKPAVRPTSSDAERIVQQNILNEIRSGKTPPRAKSKQSAPPPIAVGSFLEQAINQAGGPPSDSSSSSSDDHQTFKGSESPLLGLARHGATSLSRCALIRSSHLIAEISDLGVT</sequence>
<dbReference type="Proteomes" id="UP001219525">
    <property type="component" value="Unassembled WGS sequence"/>
</dbReference>
<evidence type="ECO:0000313" key="3">
    <source>
        <dbReference type="Proteomes" id="UP001219525"/>
    </source>
</evidence>
<protein>
    <submittedName>
        <fullName evidence="2">Uncharacterized protein</fullName>
    </submittedName>
</protein>
<gene>
    <name evidence="2" type="ORF">GGX14DRAFT_609873</name>
</gene>
<feature type="region of interest" description="Disordered" evidence="1">
    <location>
        <begin position="85"/>
        <end position="104"/>
    </location>
</feature>
<organism evidence="2 3">
    <name type="scientific">Mycena pura</name>
    <dbReference type="NCBI Taxonomy" id="153505"/>
    <lineage>
        <taxon>Eukaryota</taxon>
        <taxon>Fungi</taxon>
        <taxon>Dikarya</taxon>
        <taxon>Basidiomycota</taxon>
        <taxon>Agaricomycotina</taxon>
        <taxon>Agaricomycetes</taxon>
        <taxon>Agaricomycetidae</taxon>
        <taxon>Agaricales</taxon>
        <taxon>Marasmiineae</taxon>
        <taxon>Mycenaceae</taxon>
        <taxon>Mycena</taxon>
    </lineage>
</organism>
<dbReference type="AlphaFoldDB" id="A0AAD6VJK5"/>
<evidence type="ECO:0000256" key="1">
    <source>
        <dbReference type="SAM" id="MobiDB-lite"/>
    </source>
</evidence>
<reference evidence="2" key="1">
    <citation type="submission" date="2023-03" db="EMBL/GenBank/DDBJ databases">
        <title>Massive genome expansion in bonnet fungi (Mycena s.s.) driven by repeated elements and novel gene families across ecological guilds.</title>
        <authorList>
            <consortium name="Lawrence Berkeley National Laboratory"/>
            <person name="Harder C.B."/>
            <person name="Miyauchi S."/>
            <person name="Viragh M."/>
            <person name="Kuo A."/>
            <person name="Thoen E."/>
            <person name="Andreopoulos B."/>
            <person name="Lu D."/>
            <person name="Skrede I."/>
            <person name="Drula E."/>
            <person name="Henrissat B."/>
            <person name="Morin E."/>
            <person name="Kohler A."/>
            <person name="Barry K."/>
            <person name="LaButti K."/>
            <person name="Morin E."/>
            <person name="Salamov A."/>
            <person name="Lipzen A."/>
            <person name="Mereny Z."/>
            <person name="Hegedus B."/>
            <person name="Baldrian P."/>
            <person name="Stursova M."/>
            <person name="Weitz H."/>
            <person name="Taylor A."/>
            <person name="Grigoriev I.V."/>
            <person name="Nagy L.G."/>
            <person name="Martin F."/>
            <person name="Kauserud H."/>
        </authorList>
    </citation>
    <scope>NUCLEOTIDE SEQUENCE</scope>
    <source>
        <strain evidence="2">9144</strain>
    </source>
</reference>
<evidence type="ECO:0000313" key="2">
    <source>
        <dbReference type="EMBL" id="KAJ7214956.1"/>
    </source>
</evidence>
<accession>A0AAD6VJK5</accession>
<feature type="region of interest" description="Disordered" evidence="1">
    <location>
        <begin position="51"/>
        <end position="76"/>
    </location>
</feature>
<feature type="compositionally biased region" description="Basic and acidic residues" evidence="1">
    <location>
        <begin position="85"/>
        <end position="95"/>
    </location>
</feature>